<keyword evidence="5 6" id="KW-0472">Membrane</keyword>
<keyword evidence="2" id="KW-1003">Cell membrane</keyword>
<dbReference type="RefSeq" id="WP_188759677.1">
    <property type="nucleotide sequence ID" value="NZ_BMJB01000001.1"/>
</dbReference>
<evidence type="ECO:0000256" key="4">
    <source>
        <dbReference type="ARBA" id="ARBA00022989"/>
    </source>
</evidence>
<evidence type="ECO:0000256" key="2">
    <source>
        <dbReference type="ARBA" id="ARBA00022475"/>
    </source>
</evidence>
<accession>A0A916W7C9</accession>
<dbReference type="EMBL" id="BMJB01000001">
    <property type="protein sequence ID" value="GGA73453.1"/>
    <property type="molecule type" value="Genomic_DNA"/>
</dbReference>
<comment type="subcellular location">
    <subcellularLocation>
        <location evidence="1">Cell membrane</location>
        <topology evidence="1">Multi-pass membrane protein</topology>
    </subcellularLocation>
</comment>
<evidence type="ECO:0000256" key="5">
    <source>
        <dbReference type="ARBA" id="ARBA00023136"/>
    </source>
</evidence>
<dbReference type="GO" id="GO:0005886">
    <property type="term" value="C:plasma membrane"/>
    <property type="evidence" value="ECO:0007669"/>
    <property type="project" value="UniProtKB-SubCell"/>
</dbReference>
<keyword evidence="9" id="KW-1185">Reference proteome</keyword>
<protein>
    <recommendedName>
        <fullName evidence="7">TraD/TraG TraM recognition site domain-containing protein</fullName>
    </recommendedName>
</protein>
<evidence type="ECO:0000259" key="7">
    <source>
        <dbReference type="Pfam" id="PF12696"/>
    </source>
</evidence>
<dbReference type="PROSITE" id="PS51257">
    <property type="entry name" value="PROKAR_LIPOPROTEIN"/>
    <property type="match status" value="1"/>
</dbReference>
<keyword evidence="3 6" id="KW-0812">Transmembrane</keyword>
<proteinExistence type="predicted"/>
<evidence type="ECO:0000256" key="6">
    <source>
        <dbReference type="SAM" id="Phobius"/>
    </source>
</evidence>
<evidence type="ECO:0000256" key="3">
    <source>
        <dbReference type="ARBA" id="ARBA00022692"/>
    </source>
</evidence>
<feature type="domain" description="TraD/TraG TraM recognition site" evidence="7">
    <location>
        <begin position="489"/>
        <end position="615"/>
    </location>
</feature>
<evidence type="ECO:0000256" key="1">
    <source>
        <dbReference type="ARBA" id="ARBA00004651"/>
    </source>
</evidence>
<keyword evidence="4 6" id="KW-1133">Transmembrane helix</keyword>
<dbReference type="PANTHER" id="PTHR37937:SF1">
    <property type="entry name" value="CONJUGATIVE TRANSFER: DNA TRANSPORT"/>
    <property type="match status" value="1"/>
</dbReference>
<feature type="transmembrane region" description="Helical" evidence="6">
    <location>
        <begin position="66"/>
        <end position="89"/>
    </location>
</feature>
<dbReference type="Proteomes" id="UP000648801">
    <property type="component" value="Unassembled WGS sequence"/>
</dbReference>
<dbReference type="SUPFAM" id="SSF52540">
    <property type="entry name" value="P-loop containing nucleoside triphosphate hydrolases"/>
    <property type="match status" value="1"/>
</dbReference>
<name>A0A916W7C9_9BACT</name>
<evidence type="ECO:0000313" key="8">
    <source>
        <dbReference type="EMBL" id="GGA73453.1"/>
    </source>
</evidence>
<dbReference type="InterPro" id="IPR051539">
    <property type="entry name" value="T4SS-coupling_protein"/>
</dbReference>
<dbReference type="Gene3D" id="3.40.50.300">
    <property type="entry name" value="P-loop containing nucleotide triphosphate hydrolases"/>
    <property type="match status" value="1"/>
</dbReference>
<organism evidence="8 9">
    <name type="scientific">Edaphobacter acidisoli</name>
    <dbReference type="NCBI Taxonomy" id="2040573"/>
    <lineage>
        <taxon>Bacteria</taxon>
        <taxon>Pseudomonadati</taxon>
        <taxon>Acidobacteriota</taxon>
        <taxon>Terriglobia</taxon>
        <taxon>Terriglobales</taxon>
        <taxon>Acidobacteriaceae</taxon>
        <taxon>Edaphobacter</taxon>
    </lineage>
</organism>
<gene>
    <name evidence="8" type="ORF">GCM10011507_26320</name>
</gene>
<dbReference type="InterPro" id="IPR032689">
    <property type="entry name" value="TraG-D_C"/>
</dbReference>
<reference evidence="8" key="2">
    <citation type="submission" date="2020-09" db="EMBL/GenBank/DDBJ databases">
        <authorList>
            <person name="Sun Q."/>
            <person name="Zhou Y."/>
        </authorList>
    </citation>
    <scope>NUCLEOTIDE SEQUENCE</scope>
    <source>
        <strain evidence="8">CGMCC 1.15447</strain>
    </source>
</reference>
<sequence length="678" mass="76646">MRLTAYLQRILRPLIEYRLLLSLGLSAACGIVLRSLYPVHTSDPILRLIELEQPRIFHALVWSYNLFLYSTPFLLFSILFSLAYVHFYAPRQKEVSGPLPPYPDPLTREHLSLVLGELHHPTKPKPSPTPQWLSIPERGLYTGICIVGATGSGKTRAILLPAMRQLFAYKATDPRQRLSGVVLEVKGDLCGHVQRTLKECGREQDYVEVSLTGSLRYNPLNNDADPYAQAFNIASVIIAIWGKGKEPFWMQSYTDLVRYVIMLHRVRDEYVTMVDIFRTVISAATLEAILTATGRRFTPASFAGVDKAEYQRYESLLAPFGFAWNERLGQYLARSSEALESVIVQQTSIPVSIYRRTQGSEESGADWESVHYWYWEHWKFFRDETKTAIIQGVTIFLSLFDTNRTVRRIFCPPKELYEGKPVASDPGAKVLPPFEYLIESGSIVGLNFPTALNPALAKVIGTLMKVDYQRAVMLRIPKMEVHPERHFRPTVFLCDEYQNFATVGGDNPTGDERFLSLSRQPKCIPLVATQSISSLKEALPNEGVKTLLQAFRTKVFLTTSDPDTARYASELCGKTDRTHISYTVSESSSNANVGWLSGRTSSNKGSVSASKQYQKRREPLFDENAFYDLGNAQAIVVAFNGIRPLPPTYCYLKPDFLPVSMSWFEQEEIGFAPERIPQ</sequence>
<dbReference type="PANTHER" id="PTHR37937">
    <property type="entry name" value="CONJUGATIVE TRANSFER: DNA TRANSPORT"/>
    <property type="match status" value="1"/>
</dbReference>
<reference evidence="8" key="1">
    <citation type="journal article" date="2014" name="Int. J. Syst. Evol. Microbiol.">
        <title>Complete genome sequence of Corynebacterium casei LMG S-19264T (=DSM 44701T), isolated from a smear-ripened cheese.</title>
        <authorList>
            <consortium name="US DOE Joint Genome Institute (JGI-PGF)"/>
            <person name="Walter F."/>
            <person name="Albersmeier A."/>
            <person name="Kalinowski J."/>
            <person name="Ruckert C."/>
        </authorList>
    </citation>
    <scope>NUCLEOTIDE SEQUENCE</scope>
    <source>
        <strain evidence="8">CGMCC 1.15447</strain>
    </source>
</reference>
<dbReference type="AlphaFoldDB" id="A0A916W7C9"/>
<evidence type="ECO:0000313" key="9">
    <source>
        <dbReference type="Proteomes" id="UP000648801"/>
    </source>
</evidence>
<dbReference type="InterPro" id="IPR027417">
    <property type="entry name" value="P-loop_NTPase"/>
</dbReference>
<dbReference type="Pfam" id="PF12696">
    <property type="entry name" value="TraG-D_C"/>
    <property type="match status" value="1"/>
</dbReference>
<comment type="caution">
    <text evidence="8">The sequence shown here is derived from an EMBL/GenBank/DDBJ whole genome shotgun (WGS) entry which is preliminary data.</text>
</comment>